<comment type="caution">
    <text evidence="1">The sequence shown here is derived from an EMBL/GenBank/DDBJ whole genome shotgun (WGS) entry which is preliminary data.</text>
</comment>
<dbReference type="EMBL" id="WTZA01000001">
    <property type="protein sequence ID" value="MXO74168.1"/>
    <property type="molecule type" value="Genomic_DNA"/>
</dbReference>
<dbReference type="AlphaFoldDB" id="A0A6I4TCP2"/>
<proteinExistence type="predicted"/>
<dbReference type="Proteomes" id="UP000439522">
    <property type="component" value="Unassembled WGS sequence"/>
</dbReference>
<reference evidence="1 2" key="1">
    <citation type="submission" date="2019-12" db="EMBL/GenBank/DDBJ databases">
        <title>Genomic-based taxomic classification of the family Erythrobacteraceae.</title>
        <authorList>
            <person name="Xu L."/>
        </authorList>
    </citation>
    <scope>NUCLEOTIDE SEQUENCE [LARGE SCALE GENOMIC DNA]</scope>
    <source>
        <strain evidence="1 2">100921-2</strain>
    </source>
</reference>
<keyword evidence="2" id="KW-1185">Reference proteome</keyword>
<dbReference type="RefSeq" id="WP_160609945.1">
    <property type="nucleotide sequence ID" value="NZ_WTZA01000001.1"/>
</dbReference>
<evidence type="ECO:0008006" key="3">
    <source>
        <dbReference type="Google" id="ProtNLM"/>
    </source>
</evidence>
<gene>
    <name evidence="1" type="ORF">GRI40_02890</name>
</gene>
<name>A0A6I4TCP2_9SPHN</name>
<evidence type="ECO:0000313" key="2">
    <source>
        <dbReference type="Proteomes" id="UP000439522"/>
    </source>
</evidence>
<protein>
    <recommendedName>
        <fullName evidence="3">Lipoprotein</fullName>
    </recommendedName>
</protein>
<dbReference type="OrthoDB" id="5402191at2"/>
<organism evidence="1 2">
    <name type="scientific">Tsuneonella aeria</name>
    <dbReference type="NCBI Taxonomy" id="1837929"/>
    <lineage>
        <taxon>Bacteria</taxon>
        <taxon>Pseudomonadati</taxon>
        <taxon>Pseudomonadota</taxon>
        <taxon>Alphaproteobacteria</taxon>
        <taxon>Sphingomonadales</taxon>
        <taxon>Erythrobacteraceae</taxon>
        <taxon>Tsuneonella</taxon>
    </lineage>
</organism>
<dbReference type="PROSITE" id="PS51257">
    <property type="entry name" value="PROKAR_LIPOPROTEIN"/>
    <property type="match status" value="1"/>
</dbReference>
<accession>A0A6I4TCP2</accession>
<evidence type="ECO:0000313" key="1">
    <source>
        <dbReference type="EMBL" id="MXO74168.1"/>
    </source>
</evidence>
<sequence length="118" mass="12341">MRIAAMLLAGTLVSCSPGQEQAQAAPGAVPVACALARAADFASTCLVERVVGEEGAEFVVRHPDGGFRRFKIAPDRSGMMAADGADIAVNTLAGDPPMLEVRVAQDRYRFPADLDAQP</sequence>